<evidence type="ECO:0000256" key="1">
    <source>
        <dbReference type="ARBA" id="ARBA00005854"/>
    </source>
</evidence>
<dbReference type="RefSeq" id="WP_076475792.1">
    <property type="nucleotide sequence ID" value="NZ_FTNT01000001.1"/>
</dbReference>
<dbReference type="GO" id="GO:0016616">
    <property type="term" value="F:oxidoreductase activity, acting on the CH-OH group of donors, NAD or NADP as acceptor"/>
    <property type="evidence" value="ECO:0007669"/>
    <property type="project" value="InterPro"/>
</dbReference>
<organism evidence="7 8">
    <name type="scientific">Williamsia sterculiae</name>
    <dbReference type="NCBI Taxonomy" id="1344003"/>
    <lineage>
        <taxon>Bacteria</taxon>
        <taxon>Bacillati</taxon>
        <taxon>Actinomycetota</taxon>
        <taxon>Actinomycetes</taxon>
        <taxon>Mycobacteriales</taxon>
        <taxon>Nocardiaceae</taxon>
        <taxon>Williamsia</taxon>
    </lineage>
</organism>
<dbReference type="Gene3D" id="3.40.50.720">
    <property type="entry name" value="NAD(P)-binding Rossmann-like Domain"/>
    <property type="match status" value="2"/>
</dbReference>
<dbReference type="InterPro" id="IPR006139">
    <property type="entry name" value="D-isomer_2_OHA_DH_cat_dom"/>
</dbReference>
<evidence type="ECO:0000256" key="2">
    <source>
        <dbReference type="ARBA" id="ARBA00023002"/>
    </source>
</evidence>
<dbReference type="PANTHER" id="PTHR43333:SF1">
    <property type="entry name" value="D-ISOMER SPECIFIC 2-HYDROXYACID DEHYDROGENASE NAD-BINDING DOMAIN-CONTAINING PROTEIN"/>
    <property type="match status" value="1"/>
</dbReference>
<evidence type="ECO:0000256" key="4">
    <source>
        <dbReference type="RuleBase" id="RU003719"/>
    </source>
</evidence>
<keyword evidence="2 4" id="KW-0560">Oxidoreductase</keyword>
<proteinExistence type="inferred from homology"/>
<feature type="domain" description="D-isomer specific 2-hydroxyacid dehydrogenase catalytic" evidence="5">
    <location>
        <begin position="36"/>
        <end position="311"/>
    </location>
</feature>
<dbReference type="InterPro" id="IPR006140">
    <property type="entry name" value="D-isomer_DH_NAD-bd"/>
</dbReference>
<feature type="domain" description="D-isomer specific 2-hydroxyacid dehydrogenase NAD-binding" evidence="6">
    <location>
        <begin position="111"/>
        <end position="284"/>
    </location>
</feature>
<dbReference type="InterPro" id="IPR036291">
    <property type="entry name" value="NAD(P)-bd_dom_sf"/>
</dbReference>
<dbReference type="OrthoDB" id="4324715at2"/>
<evidence type="ECO:0000313" key="7">
    <source>
        <dbReference type="EMBL" id="SIR65237.1"/>
    </source>
</evidence>
<evidence type="ECO:0000259" key="6">
    <source>
        <dbReference type="Pfam" id="PF02826"/>
    </source>
</evidence>
<comment type="similarity">
    <text evidence="1 4">Belongs to the D-isomer specific 2-hydroxyacid dehydrogenase family.</text>
</comment>
<name>A0A1N7CP28_9NOCA</name>
<keyword evidence="3" id="KW-0520">NAD</keyword>
<reference evidence="7 8" key="1">
    <citation type="submission" date="2017-01" db="EMBL/GenBank/DDBJ databases">
        <authorList>
            <person name="Mah S.A."/>
            <person name="Swanson W.J."/>
            <person name="Moy G.W."/>
            <person name="Vacquier V.D."/>
        </authorList>
    </citation>
    <scope>NUCLEOTIDE SEQUENCE [LARGE SCALE GENOMIC DNA]</scope>
    <source>
        <strain evidence="7 8">CPCC 203464</strain>
    </source>
</reference>
<dbReference type="SUPFAM" id="SSF51735">
    <property type="entry name" value="NAD(P)-binding Rossmann-fold domains"/>
    <property type="match status" value="1"/>
</dbReference>
<dbReference type="CDD" id="cd05300">
    <property type="entry name" value="2-Hacid_dh_1"/>
    <property type="match status" value="1"/>
</dbReference>
<dbReference type="Pfam" id="PF00389">
    <property type="entry name" value="2-Hacid_dh"/>
    <property type="match status" value="1"/>
</dbReference>
<gene>
    <name evidence="7" type="ORF">SAMN05445060_0258</name>
</gene>
<evidence type="ECO:0000259" key="5">
    <source>
        <dbReference type="Pfam" id="PF00389"/>
    </source>
</evidence>
<sequence length="324" mass="34740">MSDSRTPLVIVTRDDLAPPTNLDDISLLADVTMTTAETLSDHLPGAEVLLNWDFFSGTLRDAWQRADALRWVHVCAAGVDAVLFDELRESDVQVTNAHGVFDRPIAEFVLASVLAHRKQLYVSDELQRTGVWRHRETELVAGSRALVIGTGGIGRAVARLLTAVGVEVTGAGRTARTGDPDFGEVFATEELADRVGAFDTVVAIAPLTAQTAGLIDATVLAAMKQTAQLVNVGRGALVDERALVDALTVGSIASAALDVFEVEPLSVDSPLWAMPNVHISPHMSGDVIGWRTRLAEQFLDNLRRYRAGRPLAAPVDKSKGYVSG</sequence>
<dbReference type="EMBL" id="FTNT01000001">
    <property type="protein sequence ID" value="SIR65237.1"/>
    <property type="molecule type" value="Genomic_DNA"/>
</dbReference>
<dbReference type="Proteomes" id="UP000186218">
    <property type="component" value="Unassembled WGS sequence"/>
</dbReference>
<dbReference type="SUPFAM" id="SSF52283">
    <property type="entry name" value="Formate/glycerate dehydrogenase catalytic domain-like"/>
    <property type="match status" value="1"/>
</dbReference>
<dbReference type="GO" id="GO:0051287">
    <property type="term" value="F:NAD binding"/>
    <property type="evidence" value="ECO:0007669"/>
    <property type="project" value="InterPro"/>
</dbReference>
<dbReference type="AlphaFoldDB" id="A0A1N7CP28"/>
<keyword evidence="8" id="KW-1185">Reference proteome</keyword>
<evidence type="ECO:0000313" key="8">
    <source>
        <dbReference type="Proteomes" id="UP000186218"/>
    </source>
</evidence>
<dbReference type="STRING" id="1344003.SAMN05445060_0258"/>
<accession>A0A1N7CP28</accession>
<dbReference type="Pfam" id="PF02826">
    <property type="entry name" value="2-Hacid_dh_C"/>
    <property type="match status" value="1"/>
</dbReference>
<evidence type="ECO:0000256" key="3">
    <source>
        <dbReference type="ARBA" id="ARBA00023027"/>
    </source>
</evidence>
<dbReference type="PANTHER" id="PTHR43333">
    <property type="entry name" value="2-HACID_DH_C DOMAIN-CONTAINING PROTEIN"/>
    <property type="match status" value="1"/>
</dbReference>
<protein>
    <submittedName>
        <fullName evidence="7">Phosphoglycerate dehydrogenase</fullName>
    </submittedName>
</protein>